<evidence type="ECO:0000313" key="3">
    <source>
        <dbReference type="Proteomes" id="UP001153714"/>
    </source>
</evidence>
<dbReference type="Proteomes" id="UP001153714">
    <property type="component" value="Chromosome 3"/>
</dbReference>
<keyword evidence="3" id="KW-1185">Reference proteome</keyword>
<evidence type="ECO:0000256" key="1">
    <source>
        <dbReference type="SAM" id="MobiDB-lite"/>
    </source>
</evidence>
<evidence type="ECO:0000313" key="2">
    <source>
        <dbReference type="EMBL" id="CAH0758051.1"/>
    </source>
</evidence>
<feature type="compositionally biased region" description="Basic residues" evidence="1">
    <location>
        <begin position="141"/>
        <end position="161"/>
    </location>
</feature>
<dbReference type="EMBL" id="OU893334">
    <property type="protein sequence ID" value="CAH0758051.1"/>
    <property type="molecule type" value="Genomic_DNA"/>
</dbReference>
<reference evidence="2" key="1">
    <citation type="submission" date="2021-12" db="EMBL/GenBank/DDBJ databases">
        <authorList>
            <person name="King R."/>
        </authorList>
    </citation>
    <scope>NUCLEOTIDE SEQUENCE</scope>
</reference>
<reference evidence="2" key="2">
    <citation type="submission" date="2022-10" db="EMBL/GenBank/DDBJ databases">
        <authorList>
            <consortium name="ENA_rothamsted_submissions"/>
            <consortium name="culmorum"/>
            <person name="King R."/>
        </authorList>
    </citation>
    <scope>NUCLEOTIDE SEQUENCE</scope>
</reference>
<name>A0A9P0C6B1_9NEOP</name>
<feature type="compositionally biased region" description="Low complexity" evidence="1">
    <location>
        <begin position="131"/>
        <end position="140"/>
    </location>
</feature>
<organism evidence="2 3">
    <name type="scientific">Diatraea saccharalis</name>
    <name type="common">sugarcane borer</name>
    <dbReference type="NCBI Taxonomy" id="40085"/>
    <lineage>
        <taxon>Eukaryota</taxon>
        <taxon>Metazoa</taxon>
        <taxon>Ecdysozoa</taxon>
        <taxon>Arthropoda</taxon>
        <taxon>Hexapoda</taxon>
        <taxon>Insecta</taxon>
        <taxon>Pterygota</taxon>
        <taxon>Neoptera</taxon>
        <taxon>Endopterygota</taxon>
        <taxon>Lepidoptera</taxon>
        <taxon>Glossata</taxon>
        <taxon>Ditrysia</taxon>
        <taxon>Pyraloidea</taxon>
        <taxon>Crambidae</taxon>
        <taxon>Crambinae</taxon>
        <taxon>Diatraea</taxon>
    </lineage>
</organism>
<dbReference type="OrthoDB" id="7367257at2759"/>
<proteinExistence type="predicted"/>
<accession>A0A9P0C6B1</accession>
<sequence>MFYFRMSSAAFNQQYQKIYGYCTKPCAFSECNSSGSQSGFKLKFHNDGSTSTTDLHYFSSRLHHCEWHPITSSVVCASVQTDIPPGTTAPCPTVCANHCFCSHDSKRNARSSEIDIGEECSCDKVHRNRSEASMSSAKTSSKAKRGLKKKNSLCKNNHQKRSAKKTSKVECECRKPNTTDKSVTTYTDQASNCIAEERKTQTSPSKCTMSSFSSSLNKHTMSKDGLATELWFPKSPPRRKSVDVTTPEKIIGVYETDCSSDSCCCSATDTDARGD</sequence>
<feature type="region of interest" description="Disordered" evidence="1">
    <location>
        <begin position="131"/>
        <end position="161"/>
    </location>
</feature>
<protein>
    <submittedName>
        <fullName evidence="2">Uncharacterized protein</fullName>
    </submittedName>
</protein>
<dbReference type="AlphaFoldDB" id="A0A9P0C6B1"/>
<gene>
    <name evidence="2" type="ORF">DIATSA_LOCUS8536</name>
</gene>